<feature type="transmembrane region" description="Helical" evidence="5">
    <location>
        <begin position="106"/>
        <end position="124"/>
    </location>
</feature>
<dbReference type="GO" id="GO:0016874">
    <property type="term" value="F:ligase activity"/>
    <property type="evidence" value="ECO:0007669"/>
    <property type="project" value="UniProtKB-KW"/>
</dbReference>
<name>A0A7Y0BTG7_9SPHN</name>
<dbReference type="Proteomes" id="UP000583556">
    <property type="component" value="Unassembled WGS sequence"/>
</dbReference>
<dbReference type="PANTHER" id="PTHR37422:SF13">
    <property type="entry name" value="LIPOPOLYSACCHARIDE BIOSYNTHESIS PROTEIN PA4999-RELATED"/>
    <property type="match status" value="1"/>
</dbReference>
<evidence type="ECO:0000259" key="6">
    <source>
        <dbReference type="Pfam" id="PF04932"/>
    </source>
</evidence>
<reference evidence="7 8" key="1">
    <citation type="submission" date="2020-04" db="EMBL/GenBank/DDBJ databases">
        <title>Novosphingobium sp. TW-4 isolated from soil.</title>
        <authorList>
            <person name="Dahal R.H."/>
            <person name="Chaudhary D.K."/>
        </authorList>
    </citation>
    <scope>NUCLEOTIDE SEQUENCE [LARGE SCALE GENOMIC DNA]</scope>
    <source>
        <strain evidence="7 8">TW-4</strain>
    </source>
</reference>
<feature type="transmembrane region" description="Helical" evidence="5">
    <location>
        <begin position="20"/>
        <end position="42"/>
    </location>
</feature>
<comment type="caution">
    <text evidence="7">The sequence shown here is derived from an EMBL/GenBank/DDBJ whole genome shotgun (WGS) entry which is preliminary data.</text>
</comment>
<feature type="transmembrane region" description="Helical" evidence="5">
    <location>
        <begin position="83"/>
        <end position="100"/>
    </location>
</feature>
<dbReference type="AlphaFoldDB" id="A0A7Y0BTG7"/>
<protein>
    <submittedName>
        <fullName evidence="7">O-antigen ligase family protein</fullName>
    </submittedName>
</protein>
<dbReference type="GO" id="GO:0016020">
    <property type="term" value="C:membrane"/>
    <property type="evidence" value="ECO:0007669"/>
    <property type="project" value="UniProtKB-SubCell"/>
</dbReference>
<accession>A0A7Y0BTG7</accession>
<evidence type="ECO:0000256" key="2">
    <source>
        <dbReference type="ARBA" id="ARBA00022692"/>
    </source>
</evidence>
<keyword evidence="2 5" id="KW-0812">Transmembrane</keyword>
<feature type="transmembrane region" description="Helical" evidence="5">
    <location>
        <begin position="340"/>
        <end position="361"/>
    </location>
</feature>
<feature type="domain" description="O-antigen ligase-related" evidence="6">
    <location>
        <begin position="214"/>
        <end position="353"/>
    </location>
</feature>
<feature type="transmembrane region" description="Helical" evidence="5">
    <location>
        <begin position="368"/>
        <end position="383"/>
    </location>
</feature>
<dbReference type="EMBL" id="JABBGM010000026">
    <property type="protein sequence ID" value="NML96284.1"/>
    <property type="molecule type" value="Genomic_DNA"/>
</dbReference>
<evidence type="ECO:0000313" key="8">
    <source>
        <dbReference type="Proteomes" id="UP000583556"/>
    </source>
</evidence>
<organism evidence="7 8">
    <name type="scientific">Novosphingobium olei</name>
    <dbReference type="NCBI Taxonomy" id="2728851"/>
    <lineage>
        <taxon>Bacteria</taxon>
        <taxon>Pseudomonadati</taxon>
        <taxon>Pseudomonadota</taxon>
        <taxon>Alphaproteobacteria</taxon>
        <taxon>Sphingomonadales</taxon>
        <taxon>Sphingomonadaceae</taxon>
        <taxon>Novosphingobium</taxon>
    </lineage>
</organism>
<comment type="subcellular location">
    <subcellularLocation>
        <location evidence="1">Membrane</location>
        <topology evidence="1">Multi-pass membrane protein</topology>
    </subcellularLocation>
</comment>
<feature type="transmembrane region" description="Helical" evidence="5">
    <location>
        <begin position="254"/>
        <end position="274"/>
    </location>
</feature>
<keyword evidence="3 5" id="KW-1133">Transmembrane helix</keyword>
<keyword evidence="4 5" id="KW-0472">Membrane</keyword>
<feature type="transmembrane region" description="Helical" evidence="5">
    <location>
        <begin position="54"/>
        <end position="74"/>
    </location>
</feature>
<proteinExistence type="predicted"/>
<evidence type="ECO:0000256" key="3">
    <source>
        <dbReference type="ARBA" id="ARBA00022989"/>
    </source>
</evidence>
<dbReference type="InterPro" id="IPR007016">
    <property type="entry name" value="O-antigen_ligase-rel_domated"/>
</dbReference>
<dbReference type="PANTHER" id="PTHR37422">
    <property type="entry name" value="TEICHURONIC ACID BIOSYNTHESIS PROTEIN TUAE"/>
    <property type="match status" value="1"/>
</dbReference>
<evidence type="ECO:0000313" key="7">
    <source>
        <dbReference type="EMBL" id="NML96284.1"/>
    </source>
</evidence>
<feature type="transmembrane region" description="Helical" evidence="5">
    <location>
        <begin position="175"/>
        <end position="200"/>
    </location>
</feature>
<feature type="transmembrane region" description="Helical" evidence="5">
    <location>
        <begin position="136"/>
        <end position="155"/>
    </location>
</feature>
<keyword evidence="7" id="KW-0436">Ligase</keyword>
<keyword evidence="8" id="KW-1185">Reference proteome</keyword>
<gene>
    <name evidence="7" type="ORF">HHL27_21815</name>
</gene>
<evidence type="ECO:0000256" key="5">
    <source>
        <dbReference type="SAM" id="Phobius"/>
    </source>
</evidence>
<dbReference type="Pfam" id="PF04932">
    <property type="entry name" value="Wzy_C"/>
    <property type="match status" value="1"/>
</dbReference>
<dbReference type="InterPro" id="IPR051533">
    <property type="entry name" value="WaaL-like"/>
</dbReference>
<evidence type="ECO:0000256" key="4">
    <source>
        <dbReference type="ARBA" id="ARBA00023136"/>
    </source>
</evidence>
<evidence type="ECO:0000256" key="1">
    <source>
        <dbReference type="ARBA" id="ARBA00004141"/>
    </source>
</evidence>
<feature type="transmembrane region" description="Helical" evidence="5">
    <location>
        <begin position="395"/>
        <end position="413"/>
    </location>
</feature>
<dbReference type="RefSeq" id="WP_169495473.1">
    <property type="nucleotide sequence ID" value="NZ_JABBGM010000026.1"/>
</dbReference>
<sequence length="444" mass="48355">MNTDSSASIGRNALRDEPFYRTGINVAAVFIVLFASMTFFRIRDYTDKSLDFQTAFKLLAIGLSFVVPIASLIVRRISLSNRIVLVWLAFLLTLVASSFQAPLFSVSFIDSAAFVGCFLFCVWMATRFGETNSATLMVLIVATVAVLSLVVYFVNPELGRMRAWLGSEFGGNNRIQGIAGSPNGLGSMTAMALLLTLLYFKRMTPSVRKAVIVACVPVAICLVMTDNRMSFVSLIVCTGIYFINRGNRLANGLLVGLALTAMLIVLLSAPEFFLSSLARSGDASEITTGTGRAEIWSVVLEHIARRPVTGYGYAAATSILPLDPRLFSVAAHTHNLYLEVLFSGGLIALGLFLTAILMTVYEGVRKRCFEPMIVLFFFLVRGVTEPSPFGNMPSFAGYAFFLSVAFVVVRVMSAETAFRQKVRDQSAASIARCRAILQSARSPA</sequence>